<evidence type="ECO:0008006" key="3">
    <source>
        <dbReference type="Google" id="ProtNLM"/>
    </source>
</evidence>
<dbReference type="RefSeq" id="WP_272111010.1">
    <property type="nucleotide sequence ID" value="NZ_JAQMTI010000318.1"/>
</dbReference>
<organism evidence="1 2">
    <name type="scientific">Sphaerospermopsis kisseleviana CS-549</name>
    <dbReference type="NCBI Taxonomy" id="3021783"/>
    <lineage>
        <taxon>Bacteria</taxon>
        <taxon>Bacillati</taxon>
        <taxon>Cyanobacteriota</taxon>
        <taxon>Cyanophyceae</taxon>
        <taxon>Nostocales</taxon>
        <taxon>Aphanizomenonaceae</taxon>
        <taxon>Sphaerospermopsis</taxon>
        <taxon>Sphaerospermopsis kisseleviana</taxon>
    </lineage>
</organism>
<name>A0ABT4ZZJ1_9CYAN</name>
<comment type="caution">
    <text evidence="1">The sequence shown here is derived from an EMBL/GenBank/DDBJ whole genome shotgun (WGS) entry which is preliminary data.</text>
</comment>
<evidence type="ECO:0000313" key="1">
    <source>
        <dbReference type="EMBL" id="MDB9444506.1"/>
    </source>
</evidence>
<protein>
    <recommendedName>
        <fullName evidence="3">PIN domain-containing protein</fullName>
    </recommendedName>
</protein>
<keyword evidence="2" id="KW-1185">Reference proteome</keyword>
<dbReference type="Proteomes" id="UP001211711">
    <property type="component" value="Unassembled WGS sequence"/>
</dbReference>
<accession>A0ABT4ZZJ1</accession>
<gene>
    <name evidence="1" type="ORF">PN497_24600</name>
</gene>
<dbReference type="EMBL" id="JAQMTI010000318">
    <property type="protein sequence ID" value="MDB9444506.1"/>
    <property type="molecule type" value="Genomic_DNA"/>
</dbReference>
<evidence type="ECO:0000313" key="2">
    <source>
        <dbReference type="Proteomes" id="UP001211711"/>
    </source>
</evidence>
<reference evidence="1 2" key="1">
    <citation type="submission" date="2023-01" db="EMBL/GenBank/DDBJ databases">
        <title>Genomes from the Australian National Cyanobacteria Reference Collection.</title>
        <authorList>
            <person name="Willis A."/>
            <person name="Lee E.M.F."/>
        </authorList>
    </citation>
    <scope>NUCLEOTIDE SEQUENCE [LARGE SCALE GENOMIC DNA]</scope>
    <source>
        <strain evidence="1 2">CS-549</strain>
    </source>
</reference>
<sequence length="201" mass="23299">MAINPSEFQKLNVVDSCAIDNIFSSQLLYVAAQSAGCHFCCTSFVYYECLHNPRKNPTPEARELQKIFRKATEDGKVKNYNLELEDLQEVSILEKRKRLGKGELASIVFAKKTNQAFLTDDQGARKLASEVMDTRLVQTTPHLLGWLFFKNFLGDSDLQAIINDHKKYNRKLAEYFTEMYYRALDYRSKTYLNIEKENDNK</sequence>
<proteinExistence type="predicted"/>